<evidence type="ECO:0000256" key="6">
    <source>
        <dbReference type="ARBA" id="ARBA00022989"/>
    </source>
</evidence>
<evidence type="ECO:0000256" key="5">
    <source>
        <dbReference type="ARBA" id="ARBA00022692"/>
    </source>
</evidence>
<feature type="transmembrane region" description="Helical" evidence="8">
    <location>
        <begin position="188"/>
        <end position="208"/>
    </location>
</feature>
<proteinExistence type="inferred from homology"/>
<protein>
    <submittedName>
        <fullName evidence="10">ABC transporter permease</fullName>
    </submittedName>
</protein>
<evidence type="ECO:0000256" key="7">
    <source>
        <dbReference type="ARBA" id="ARBA00023136"/>
    </source>
</evidence>
<evidence type="ECO:0000313" key="11">
    <source>
        <dbReference type="Proteomes" id="UP000267798"/>
    </source>
</evidence>
<dbReference type="Gene3D" id="3.40.1710.10">
    <property type="entry name" value="abc type-2 transporter like domain"/>
    <property type="match status" value="1"/>
</dbReference>
<evidence type="ECO:0000259" key="9">
    <source>
        <dbReference type="PROSITE" id="PS51012"/>
    </source>
</evidence>
<dbReference type="RefSeq" id="WP_120113811.1">
    <property type="nucleotide sequence ID" value="NZ_QXQB01000006.1"/>
</dbReference>
<evidence type="ECO:0000256" key="2">
    <source>
        <dbReference type="ARBA" id="ARBA00007783"/>
    </source>
</evidence>
<evidence type="ECO:0000256" key="4">
    <source>
        <dbReference type="ARBA" id="ARBA00022475"/>
    </source>
</evidence>
<feature type="domain" description="ABC transmembrane type-2" evidence="9">
    <location>
        <begin position="152"/>
        <end position="376"/>
    </location>
</feature>
<comment type="subcellular location">
    <subcellularLocation>
        <location evidence="1">Cell membrane</location>
        <topology evidence="1">Multi-pass membrane protein</topology>
    </subcellularLocation>
</comment>
<evidence type="ECO:0000256" key="8">
    <source>
        <dbReference type="SAM" id="Phobius"/>
    </source>
</evidence>
<dbReference type="AlphaFoldDB" id="A0A3A6PAF0"/>
<dbReference type="Proteomes" id="UP000267798">
    <property type="component" value="Unassembled WGS sequence"/>
</dbReference>
<feature type="transmembrane region" description="Helical" evidence="8">
    <location>
        <begin position="264"/>
        <end position="288"/>
    </location>
</feature>
<feature type="transmembrane region" description="Helical" evidence="8">
    <location>
        <begin position="300"/>
        <end position="316"/>
    </location>
</feature>
<dbReference type="PANTHER" id="PTHR30294">
    <property type="entry name" value="MEMBRANE COMPONENT OF ABC TRANSPORTER YHHJ-RELATED"/>
    <property type="match status" value="1"/>
</dbReference>
<dbReference type="PROSITE" id="PS51012">
    <property type="entry name" value="ABC_TM2"/>
    <property type="match status" value="1"/>
</dbReference>
<reference evidence="10 11" key="1">
    <citation type="submission" date="2018-09" db="EMBL/GenBank/DDBJ databases">
        <title>Paenibacillus aracenensis nov. sp. isolated from a cave in southern Spain.</title>
        <authorList>
            <person name="Jurado V."/>
            <person name="Gutierrez-Patricio S."/>
            <person name="Gonzalez-Pimentel J.L."/>
            <person name="Miller A.Z."/>
            <person name="Laiz L."/>
            <person name="Saiz-Jimenez C."/>
        </authorList>
    </citation>
    <scope>NUCLEOTIDE SEQUENCE [LARGE SCALE GENOMIC DNA]</scope>
    <source>
        <strain evidence="10 11">JCM 19203</strain>
    </source>
</reference>
<evidence type="ECO:0000313" key="10">
    <source>
        <dbReference type="EMBL" id="RJX37257.1"/>
    </source>
</evidence>
<dbReference type="GO" id="GO:0140359">
    <property type="term" value="F:ABC-type transporter activity"/>
    <property type="evidence" value="ECO:0007669"/>
    <property type="project" value="InterPro"/>
</dbReference>
<keyword evidence="6 8" id="KW-1133">Transmembrane helix</keyword>
<dbReference type="InterPro" id="IPR051449">
    <property type="entry name" value="ABC-2_transporter_component"/>
</dbReference>
<dbReference type="GO" id="GO:0005886">
    <property type="term" value="C:plasma membrane"/>
    <property type="evidence" value="ECO:0007669"/>
    <property type="project" value="UniProtKB-SubCell"/>
</dbReference>
<feature type="transmembrane region" description="Helical" evidence="8">
    <location>
        <begin position="229"/>
        <end position="258"/>
    </location>
</feature>
<feature type="transmembrane region" description="Helical" evidence="8">
    <location>
        <begin position="21"/>
        <end position="40"/>
    </location>
</feature>
<evidence type="ECO:0000256" key="3">
    <source>
        <dbReference type="ARBA" id="ARBA00022448"/>
    </source>
</evidence>
<accession>A0A3A6PAF0</accession>
<sequence length="383" mass="41760">MRDTIWLIQRTTLAMLRSYKSLLLYLLTPVIGIGLAFLIYSGQGDVSVRIGIVNQDGEQAVASDVVHFLDSIRNVEWSDVQEEEARELVLAGELDAAAILPSGFSAWVKGGKEEFPIELVALEGSMAASYIRSYLDPYIGNLMAIGRTAQSGGESFDAVYAKYKAAEFGLLTEDVADTSAQRDMANRAIGYLIIFMMFSAVNLSAFMIKEKENRTYFRVLASPVSAKAYVASNVTVNMLVLLVQMAIMLVVMIAGFGIKPGLPLWQLVAVLLIFAWVAVALSLVIVAFASNSMAASAMQNSLIITSCLLAGCMFPIDGMPQAMRTIADFLPQRWLLDTVSKLQQGAAAADLTMNVLTLLAFAAMFSMLAIYKFGRNRDARTYV</sequence>
<keyword evidence="5 8" id="KW-0812">Transmembrane</keyword>
<dbReference type="InterPro" id="IPR013525">
    <property type="entry name" value="ABC2_TM"/>
</dbReference>
<comment type="caution">
    <text evidence="10">The sequence shown here is derived from an EMBL/GenBank/DDBJ whole genome shotgun (WGS) entry which is preliminary data.</text>
</comment>
<gene>
    <name evidence="10" type="ORF">D3P09_23155</name>
</gene>
<keyword evidence="7 8" id="KW-0472">Membrane</keyword>
<dbReference type="EMBL" id="QXQB01000006">
    <property type="protein sequence ID" value="RJX37257.1"/>
    <property type="molecule type" value="Genomic_DNA"/>
</dbReference>
<dbReference type="Pfam" id="PF12698">
    <property type="entry name" value="ABC2_membrane_3"/>
    <property type="match status" value="1"/>
</dbReference>
<feature type="transmembrane region" description="Helical" evidence="8">
    <location>
        <begin position="351"/>
        <end position="371"/>
    </location>
</feature>
<dbReference type="InterPro" id="IPR047817">
    <property type="entry name" value="ABC2_TM_bact-type"/>
</dbReference>
<keyword evidence="3" id="KW-0813">Transport</keyword>
<keyword evidence="4" id="KW-1003">Cell membrane</keyword>
<dbReference type="OrthoDB" id="266913at2"/>
<comment type="similarity">
    <text evidence="2">Belongs to the ABC-2 integral membrane protein family.</text>
</comment>
<name>A0A3A6PAF0_9BACL</name>
<evidence type="ECO:0000256" key="1">
    <source>
        <dbReference type="ARBA" id="ARBA00004651"/>
    </source>
</evidence>
<dbReference type="PANTHER" id="PTHR30294:SF45">
    <property type="entry name" value="LINEARMYCIN RESISTANCE PERMEASE PROTEIN LNRN"/>
    <property type="match status" value="1"/>
</dbReference>
<keyword evidence="11" id="KW-1185">Reference proteome</keyword>
<organism evidence="10 11">
    <name type="scientific">Paenibacillus pinisoli</name>
    <dbReference type="NCBI Taxonomy" id="1276110"/>
    <lineage>
        <taxon>Bacteria</taxon>
        <taxon>Bacillati</taxon>
        <taxon>Bacillota</taxon>
        <taxon>Bacilli</taxon>
        <taxon>Bacillales</taxon>
        <taxon>Paenibacillaceae</taxon>
        <taxon>Paenibacillus</taxon>
    </lineage>
</organism>